<sequence>MKPQPQGHVMDNPYHPDDIKPDAMLGNKARSPSQYQDGETINLIKAQIRLVDISDELLAEIIVRKLCQGYNSLEHLIYEQQPLLTDKIIAKIEDYIQDSGNPSNTVRNNIKNESTFFNKIGPFCKNGVRNPLTKHLAKDCQQLKKKKGKRNSSDKSEKVKHTETIQFKESDSSDNESHVVKFSKAFNASSNSSDASIYLDSAASYHMVGSLDSFCHFKRGSFRVETANRS</sequence>
<gene>
    <name evidence="2" type="ORF">O181_067189</name>
</gene>
<reference evidence="2" key="1">
    <citation type="submission" date="2021-03" db="EMBL/GenBank/DDBJ databases">
        <title>Draft genome sequence of rust myrtle Austropuccinia psidii MF-1, a brazilian biotype.</title>
        <authorList>
            <person name="Quecine M.C."/>
            <person name="Pachon D.M.R."/>
            <person name="Bonatelli M.L."/>
            <person name="Correr F.H."/>
            <person name="Franceschini L.M."/>
            <person name="Leite T.F."/>
            <person name="Margarido G.R.A."/>
            <person name="Almeida C.A."/>
            <person name="Ferrarezi J.A."/>
            <person name="Labate C.A."/>
        </authorList>
    </citation>
    <scope>NUCLEOTIDE SEQUENCE</scope>
    <source>
        <strain evidence="2">MF-1</strain>
    </source>
</reference>
<protein>
    <submittedName>
        <fullName evidence="2">Uncharacterized protein</fullName>
    </submittedName>
</protein>
<feature type="region of interest" description="Disordered" evidence="1">
    <location>
        <begin position="141"/>
        <end position="171"/>
    </location>
</feature>
<comment type="caution">
    <text evidence="2">The sequence shown here is derived from an EMBL/GenBank/DDBJ whole genome shotgun (WGS) entry which is preliminary data.</text>
</comment>
<evidence type="ECO:0000313" key="3">
    <source>
        <dbReference type="Proteomes" id="UP000765509"/>
    </source>
</evidence>
<dbReference type="AlphaFoldDB" id="A0A9Q3EUF1"/>
<feature type="compositionally biased region" description="Basic and acidic residues" evidence="1">
    <location>
        <begin position="151"/>
        <end position="171"/>
    </location>
</feature>
<dbReference type="Proteomes" id="UP000765509">
    <property type="component" value="Unassembled WGS sequence"/>
</dbReference>
<proteinExistence type="predicted"/>
<evidence type="ECO:0000256" key="1">
    <source>
        <dbReference type="SAM" id="MobiDB-lite"/>
    </source>
</evidence>
<organism evidence="2 3">
    <name type="scientific">Austropuccinia psidii MF-1</name>
    <dbReference type="NCBI Taxonomy" id="1389203"/>
    <lineage>
        <taxon>Eukaryota</taxon>
        <taxon>Fungi</taxon>
        <taxon>Dikarya</taxon>
        <taxon>Basidiomycota</taxon>
        <taxon>Pucciniomycotina</taxon>
        <taxon>Pucciniomycetes</taxon>
        <taxon>Pucciniales</taxon>
        <taxon>Sphaerophragmiaceae</taxon>
        <taxon>Austropuccinia</taxon>
    </lineage>
</organism>
<dbReference type="EMBL" id="AVOT02033562">
    <property type="protein sequence ID" value="MBW0527474.1"/>
    <property type="molecule type" value="Genomic_DNA"/>
</dbReference>
<keyword evidence="3" id="KW-1185">Reference proteome</keyword>
<dbReference type="OrthoDB" id="2504515at2759"/>
<feature type="region of interest" description="Disordered" evidence="1">
    <location>
        <begin position="1"/>
        <end position="34"/>
    </location>
</feature>
<name>A0A9Q3EUF1_9BASI</name>
<evidence type="ECO:0000313" key="2">
    <source>
        <dbReference type="EMBL" id="MBW0527474.1"/>
    </source>
</evidence>
<accession>A0A9Q3EUF1</accession>